<dbReference type="EMBL" id="CAFBRC010000066">
    <property type="protein sequence ID" value="CAB5076516.1"/>
    <property type="molecule type" value="Genomic_DNA"/>
</dbReference>
<organism evidence="1">
    <name type="scientific">freshwater metagenome</name>
    <dbReference type="NCBI Taxonomy" id="449393"/>
    <lineage>
        <taxon>unclassified sequences</taxon>
        <taxon>metagenomes</taxon>
        <taxon>ecological metagenomes</taxon>
    </lineage>
</organism>
<proteinExistence type="predicted"/>
<accession>A0A6J7VI47</accession>
<gene>
    <name evidence="1" type="ORF">UFOPK4367_01013</name>
</gene>
<protein>
    <submittedName>
        <fullName evidence="1">Unannotated protein</fullName>
    </submittedName>
</protein>
<reference evidence="1" key="1">
    <citation type="submission" date="2020-05" db="EMBL/GenBank/DDBJ databases">
        <authorList>
            <person name="Chiriac C."/>
            <person name="Salcher M."/>
            <person name="Ghai R."/>
            <person name="Kavagutti S V."/>
        </authorList>
    </citation>
    <scope>NUCLEOTIDE SEQUENCE</scope>
</reference>
<dbReference type="AlphaFoldDB" id="A0A6J7VI47"/>
<name>A0A6J7VI47_9ZZZZ</name>
<evidence type="ECO:0000313" key="1">
    <source>
        <dbReference type="EMBL" id="CAB5076516.1"/>
    </source>
</evidence>
<sequence>MGMITQMAMPPRQLCVVAFDMGTDSAAPIVANVASTTVYTGMIFVRLDPKSRLMTTGTKTLSAAMARLASTVPRKSAVESKMARKESATTSVPMKKRMALSVGLRRANFEIPIGAATPKQISGIEVSAANWLRERWRSLRMALICGGTEVKAERWEAATTMSATTSRPLFTLRSLPAAEGPE</sequence>